<comment type="caution">
    <text evidence="1">The sequence shown here is derived from an EMBL/GenBank/DDBJ whole genome shotgun (WGS) entry which is preliminary data.</text>
</comment>
<reference evidence="1" key="1">
    <citation type="submission" date="2022-11" db="EMBL/GenBank/DDBJ databases">
        <title>Draft genome sequence of Sellimonas catena strain 18CBH55.</title>
        <authorList>
            <person name="Hisatomi A."/>
            <person name="Ohkuma M."/>
            <person name="Sakamoto M."/>
        </authorList>
    </citation>
    <scope>NUCLEOTIDE SEQUENCE</scope>
    <source>
        <strain evidence="1">18CBH55</strain>
    </source>
</reference>
<dbReference type="AlphaFoldDB" id="A0A9W6C8X0"/>
<proteinExistence type="predicted"/>
<reference evidence="1" key="3">
    <citation type="journal article" date="2023" name="Int. J. Syst. Evol. Microbiol.">
        <title>Sellimonas catena sp. nov., isolated from human faeces.</title>
        <authorList>
            <person name="Hisatomi A."/>
            <person name="Ohkuma M."/>
            <person name="Sakamoto M."/>
        </authorList>
    </citation>
    <scope>NUCLEOTIDE SEQUENCE</scope>
    <source>
        <strain evidence="1">18CBH55</strain>
    </source>
</reference>
<reference evidence="1" key="2">
    <citation type="submission" date="2022-11" db="EMBL/GenBank/DDBJ databases">
        <title>Draft genome sequence of Sellimonas catena strain 18CBH55.</title>
        <authorList>
            <person name="Atsushi H."/>
            <person name="Moriya O."/>
            <person name="Mitsuo S."/>
        </authorList>
    </citation>
    <scope>NUCLEOTIDE SEQUENCE</scope>
    <source>
        <strain evidence="1">18CBH55</strain>
    </source>
</reference>
<sequence length="72" mass="7998">MGKLIDVKNAEQEKAFELHGNPDALYLSVKCSDNKHHSRIVVIKVSDALYQIAKTIGPERWKAVCEQASSTS</sequence>
<dbReference type="Proteomes" id="UP001145094">
    <property type="component" value="Unassembled WGS sequence"/>
</dbReference>
<gene>
    <name evidence="1" type="ORF">Selli2_02570</name>
</gene>
<protein>
    <submittedName>
        <fullName evidence="1">Uncharacterized protein</fullName>
    </submittedName>
</protein>
<evidence type="ECO:0000313" key="2">
    <source>
        <dbReference type="Proteomes" id="UP001145094"/>
    </source>
</evidence>
<name>A0A9W6C8X0_9FIRM</name>
<dbReference type="RefSeq" id="WP_028087362.1">
    <property type="nucleotide sequence ID" value="NZ_BSCH01000002.1"/>
</dbReference>
<dbReference type="EMBL" id="BSCH01000002">
    <property type="protein sequence ID" value="GLG88831.1"/>
    <property type="molecule type" value="Genomic_DNA"/>
</dbReference>
<accession>A0A9W6C8X0</accession>
<organism evidence="1 2">
    <name type="scientific">Sellimonas catena</name>
    <dbReference type="NCBI Taxonomy" id="2994035"/>
    <lineage>
        <taxon>Bacteria</taxon>
        <taxon>Bacillati</taxon>
        <taxon>Bacillota</taxon>
        <taxon>Clostridia</taxon>
        <taxon>Lachnospirales</taxon>
        <taxon>Lachnospiraceae</taxon>
        <taxon>Sellimonas</taxon>
    </lineage>
</organism>
<evidence type="ECO:0000313" key="1">
    <source>
        <dbReference type="EMBL" id="GLG88831.1"/>
    </source>
</evidence>